<dbReference type="InterPro" id="IPR035923">
    <property type="entry name" value="TT1751-like_sf"/>
</dbReference>
<comment type="caution">
    <text evidence="2">The sequence shown here is derived from an EMBL/GenBank/DDBJ whole genome shotgun (WGS) entry which is preliminary data.</text>
</comment>
<dbReference type="Gene3D" id="3.30.310.70">
    <property type="entry name" value="TT1751-like domain"/>
    <property type="match status" value="1"/>
</dbReference>
<keyword evidence="3" id="KW-1185">Reference proteome</keyword>
<reference evidence="2" key="1">
    <citation type="submission" date="2023-03" db="EMBL/GenBank/DDBJ databases">
        <title>Massive genome expansion in bonnet fungi (Mycena s.s.) driven by repeated elements and novel gene families across ecological guilds.</title>
        <authorList>
            <consortium name="Lawrence Berkeley National Laboratory"/>
            <person name="Harder C.B."/>
            <person name="Miyauchi S."/>
            <person name="Viragh M."/>
            <person name="Kuo A."/>
            <person name="Thoen E."/>
            <person name="Andreopoulos B."/>
            <person name="Lu D."/>
            <person name="Skrede I."/>
            <person name="Drula E."/>
            <person name="Henrissat B."/>
            <person name="Morin E."/>
            <person name="Kohler A."/>
            <person name="Barry K."/>
            <person name="LaButti K."/>
            <person name="Morin E."/>
            <person name="Salamov A."/>
            <person name="Lipzen A."/>
            <person name="Mereny Z."/>
            <person name="Hegedus B."/>
            <person name="Baldrian P."/>
            <person name="Stursova M."/>
            <person name="Weitz H."/>
            <person name="Taylor A."/>
            <person name="Grigoriev I.V."/>
            <person name="Nagy L.G."/>
            <person name="Martin F."/>
            <person name="Kauserud H."/>
        </authorList>
    </citation>
    <scope>NUCLEOTIDE SEQUENCE</scope>
    <source>
        <strain evidence="2">CBHHK182m</strain>
    </source>
</reference>
<feature type="domain" description="DUF302" evidence="1">
    <location>
        <begin position="71"/>
        <end position="131"/>
    </location>
</feature>
<dbReference type="Pfam" id="PF03625">
    <property type="entry name" value="DUF302"/>
    <property type="match status" value="1"/>
</dbReference>
<evidence type="ECO:0000313" key="3">
    <source>
        <dbReference type="Proteomes" id="UP001215598"/>
    </source>
</evidence>
<proteinExistence type="predicted"/>
<evidence type="ECO:0000313" key="2">
    <source>
        <dbReference type="EMBL" id="KAJ7781302.1"/>
    </source>
</evidence>
<dbReference type="CDD" id="cd14797">
    <property type="entry name" value="DUF302"/>
    <property type="match status" value="1"/>
</dbReference>
<dbReference type="AlphaFoldDB" id="A0AAD7K9S0"/>
<dbReference type="InterPro" id="IPR005180">
    <property type="entry name" value="DUF302"/>
</dbReference>
<name>A0AAD7K9S0_9AGAR</name>
<dbReference type="Proteomes" id="UP001215598">
    <property type="component" value="Unassembled WGS sequence"/>
</dbReference>
<evidence type="ECO:0000259" key="1">
    <source>
        <dbReference type="Pfam" id="PF03625"/>
    </source>
</evidence>
<organism evidence="2 3">
    <name type="scientific">Mycena metata</name>
    <dbReference type="NCBI Taxonomy" id="1033252"/>
    <lineage>
        <taxon>Eukaryota</taxon>
        <taxon>Fungi</taxon>
        <taxon>Dikarya</taxon>
        <taxon>Basidiomycota</taxon>
        <taxon>Agaricomycotina</taxon>
        <taxon>Agaricomycetes</taxon>
        <taxon>Agaricomycetidae</taxon>
        <taxon>Agaricales</taxon>
        <taxon>Marasmiineae</taxon>
        <taxon>Mycenaceae</taxon>
        <taxon>Mycena</taxon>
    </lineage>
</organism>
<protein>
    <recommendedName>
        <fullName evidence="1">DUF302 domain-containing protein</fullName>
    </recommendedName>
</protein>
<dbReference type="SUPFAM" id="SSF103247">
    <property type="entry name" value="TT1751-like"/>
    <property type="match status" value="1"/>
</dbReference>
<dbReference type="EMBL" id="JARKIB010000004">
    <property type="protein sequence ID" value="KAJ7781302.1"/>
    <property type="molecule type" value="Genomic_DNA"/>
</dbReference>
<sequence length="166" mass="17960">MTKTTTSHTLQLVTFTTTVPFSEVVSRLDKEVAKGPTPGTAALAGATSKEDFQERVKSVIGPSGFLYFNEINHGRWLQLFTTSPGLVVYILGNPLFAQTVLQHDLRAAYNIPPRLLVIEKADGTGTDVVYHLPSSVMALGDDATLKAAAEKIDVQFEALVERITGV</sequence>
<accession>A0AAD7K9S0</accession>
<gene>
    <name evidence="2" type="ORF">B0H16DRAFT_1497868</name>
</gene>